<dbReference type="AlphaFoldDB" id="E9D2Q4"/>
<gene>
    <name evidence="1" type="ORF">CPSG_03852</name>
</gene>
<reference evidence="2" key="2">
    <citation type="submission" date="2010-03" db="EMBL/GenBank/DDBJ databases">
        <title>The genome sequence of Coccidioides posadasii strain Silveira.</title>
        <authorList>
            <consortium name="The Broad Institute Genome Sequencing Center for Infectious Disease"/>
            <person name="Neafsey D."/>
            <person name="Orbach M."/>
            <person name="Henn M.R."/>
            <person name="Cole G.T."/>
            <person name="Galgiani J."/>
            <person name="Gardner M.J."/>
            <person name="Kirkland T.N."/>
            <person name="Taylor J.W."/>
            <person name="Young S.K."/>
            <person name="Zeng Q."/>
            <person name="Koehrsen M."/>
            <person name="Alvarado L."/>
            <person name="Berlin A."/>
            <person name="Borenstein D."/>
            <person name="Chapman S.B."/>
            <person name="Chen Z."/>
            <person name="Engels R."/>
            <person name="Freedman E."/>
            <person name="Gellesch M."/>
            <person name="Goldberg J."/>
            <person name="Griggs A."/>
            <person name="Gujja S."/>
            <person name="Heilman E."/>
            <person name="Heiman D."/>
            <person name="Howarth C."/>
            <person name="Jen D."/>
            <person name="Larson L."/>
            <person name="Mehta T."/>
            <person name="Neiman D."/>
            <person name="Park D."/>
            <person name="Pearson M."/>
            <person name="Richards J."/>
            <person name="Roberts A."/>
            <person name="Saif S."/>
            <person name="Shea T."/>
            <person name="Shenoy N."/>
            <person name="Sisk P."/>
            <person name="Stolte C."/>
            <person name="Sykes S."/>
            <person name="Walk T."/>
            <person name="White J."/>
            <person name="Yandava C."/>
            <person name="Haas B."/>
            <person name="Nusbaum C."/>
            <person name="Birren B."/>
        </authorList>
    </citation>
    <scope>NUCLEOTIDE SEQUENCE [LARGE SCALE GENOMIC DNA]</scope>
    <source>
        <strain evidence="2">RMSCC 757 / Silveira</strain>
    </source>
</reference>
<dbReference type="VEuPathDB" id="FungiDB:D8B26_007695"/>
<reference evidence="2" key="1">
    <citation type="journal article" date="2010" name="Genome Res.">
        <title>Population genomic sequencing of Coccidioides fungi reveals recent hybridization and transposon control.</title>
        <authorList>
            <person name="Neafsey D.E."/>
            <person name="Barker B.M."/>
            <person name="Sharpton T.J."/>
            <person name="Stajich J.E."/>
            <person name="Park D.J."/>
            <person name="Whiston E."/>
            <person name="Hung C.-Y."/>
            <person name="McMahan C."/>
            <person name="White J."/>
            <person name="Sykes S."/>
            <person name="Heiman D."/>
            <person name="Young S."/>
            <person name="Zeng Q."/>
            <person name="Abouelleil A."/>
            <person name="Aftuck L."/>
            <person name="Bessette D."/>
            <person name="Brown A."/>
            <person name="FitzGerald M."/>
            <person name="Lui A."/>
            <person name="Macdonald J.P."/>
            <person name="Priest M."/>
            <person name="Orbach M.J."/>
            <person name="Galgiani J.N."/>
            <person name="Kirkland T.N."/>
            <person name="Cole G.T."/>
            <person name="Birren B.W."/>
            <person name="Henn M.R."/>
            <person name="Taylor J.W."/>
            <person name="Rounsley S.D."/>
        </authorList>
    </citation>
    <scope>NUCLEOTIDE SEQUENCE [LARGE SCALE GENOMIC DNA]</scope>
    <source>
        <strain evidence="2">RMSCC 757 / Silveira</strain>
    </source>
</reference>
<sequence length="204" mass="22456">MTVVFSIVAFWNGNPDITVKVEEIANHPSSAGYPPKVKLPREAQCSVIRTLYCNLVFGVDKEFTGLLSAISQFKITNLEVICKKVLVGGMMTDEPIGPEKGSVMFVLECSVTPKTADVVKMKRGVQLAGSEISLSLYIDTLDAIDNILAWLAALAMDDLTFVKTLLQQEKTIDGLNPRRVTIGLDATYTSDKRVVIFLHRHRGI</sequence>
<proteinExistence type="predicted"/>
<keyword evidence="2" id="KW-1185">Reference proteome</keyword>
<dbReference type="HOGENOM" id="CLU_1343131_0_0_1"/>
<evidence type="ECO:0000313" key="2">
    <source>
        <dbReference type="Proteomes" id="UP000002497"/>
    </source>
</evidence>
<dbReference type="Proteomes" id="UP000002497">
    <property type="component" value="Unassembled WGS sequence"/>
</dbReference>
<dbReference type="VEuPathDB" id="FungiDB:CPSG_03852"/>
<name>E9D2Q4_COCPS</name>
<organism evidence="2">
    <name type="scientific">Coccidioides posadasii (strain RMSCC 757 / Silveira)</name>
    <name type="common">Valley fever fungus</name>
    <dbReference type="NCBI Taxonomy" id="443226"/>
    <lineage>
        <taxon>Eukaryota</taxon>
        <taxon>Fungi</taxon>
        <taxon>Dikarya</taxon>
        <taxon>Ascomycota</taxon>
        <taxon>Pezizomycotina</taxon>
        <taxon>Eurotiomycetes</taxon>
        <taxon>Eurotiomycetidae</taxon>
        <taxon>Onygenales</taxon>
        <taxon>Onygenaceae</taxon>
        <taxon>Coccidioides</taxon>
    </lineage>
</organism>
<accession>E9D2Q4</accession>
<evidence type="ECO:0000313" key="1">
    <source>
        <dbReference type="EMBL" id="EFW19468.1"/>
    </source>
</evidence>
<dbReference type="EMBL" id="GL636490">
    <property type="protein sequence ID" value="EFW19468.1"/>
    <property type="molecule type" value="Genomic_DNA"/>
</dbReference>
<protein>
    <submittedName>
        <fullName evidence="1">Uncharacterized protein</fullName>
    </submittedName>
</protein>